<organism evidence="3 4">
    <name type="scientific">Anopheles albimanus</name>
    <name type="common">New world malaria mosquito</name>
    <dbReference type="NCBI Taxonomy" id="7167"/>
    <lineage>
        <taxon>Eukaryota</taxon>
        <taxon>Metazoa</taxon>
        <taxon>Ecdysozoa</taxon>
        <taxon>Arthropoda</taxon>
        <taxon>Hexapoda</taxon>
        <taxon>Insecta</taxon>
        <taxon>Pterygota</taxon>
        <taxon>Neoptera</taxon>
        <taxon>Endopterygota</taxon>
        <taxon>Diptera</taxon>
        <taxon>Nematocera</taxon>
        <taxon>Culicoidea</taxon>
        <taxon>Culicidae</taxon>
        <taxon>Anophelinae</taxon>
        <taxon>Anopheles</taxon>
    </lineage>
</organism>
<feature type="region of interest" description="Disordered" evidence="1">
    <location>
        <begin position="1142"/>
        <end position="1161"/>
    </location>
</feature>
<keyword evidence="4" id="KW-1185">Reference proteome</keyword>
<feature type="compositionally biased region" description="Low complexity" evidence="1">
    <location>
        <begin position="445"/>
        <end position="483"/>
    </location>
</feature>
<feature type="compositionally biased region" description="Low complexity" evidence="1">
    <location>
        <begin position="421"/>
        <end position="430"/>
    </location>
</feature>
<dbReference type="VEuPathDB" id="VectorBase:AALB20_032722"/>
<protein>
    <submittedName>
        <fullName evidence="3">Uncharacterized protein</fullName>
    </submittedName>
</protein>
<dbReference type="PANTHER" id="PTHR23197:SF11">
    <property type="entry name" value="RE03558P"/>
    <property type="match status" value="1"/>
</dbReference>
<feature type="compositionally biased region" description="Polar residues" evidence="1">
    <location>
        <begin position="815"/>
        <end position="828"/>
    </location>
</feature>
<sequence>MVKFLRRNPDSMECTTLEGEKIIKANEYASYQNTLGRRSTLVGPYTHMSKYSYPTDVSVSSHYGYTSWGLWRDSRNLSSSLYAKKQKNIKSFSILLMSAAFIVVLAVLCVAGLAFYFSTFKTDLSESILAFDCTFRVARGDIYTTGLRTNSTPVYRQKTAFYERLIDTSLEHSGLTVSRAEIMSFGDGPTIVLSFRVFLDMRKIKITINNVEEHIRTAFLSEVLNPNSPFKSIRIDPDSIEIKRLLDQDVLKTALLTRHETFPSGTMVKPSGPAPAAGSEHTETRHVTKKTGVIEKTIHKFTPRVPSAPSPDTRGAGGTGGSVLLEAAESDIDMDNLPVIQGSFEITKTDADITQKRMTGSTEPAGHGGGSRTTVTLKPFTVSPVQLAVGGGPGSKPKHETATAKIEKMDKHGATTKKIKTTSASKPSAPSGGGRRSTYATSTMRTTPKGSRSTTTTTTTTTTTPPTTTTAKTTTTTTTTTALPSTTPLTQVARTTSRLTTLRYQVLASQPVLANTVHGGTSSSSSSSSMEQNDDDDEAVLLVGDELPYESYGVDPVRPTAPTATIITNDTLLETIFQAILNDSMPADLSDDQRRRRVDLEPDSIPKLDVNLFTSAPVLDKQPWHPISQPNQQQQQQQSVESSPGLKADQRTGLVPGRKKPSLAEEILYRNRPSDIESSLPYTENPNGQIYYQSYTNPSFGSSTLGIEPLGVLDVRPYPLPVDKIHEEVIPDFKYLTPTAVDASEQLLNLTLDEHRFEHLGDGVIAKKPESVPRWPAEATEPAEPETTTAMMVEESPETTTVATVTTVTQEQTSGDGSSTEPNSTESYYGQDGPGGQAPSDELSSGGLDDGLVDVAMDLESRHSPDDEQQLLAMTTTISSTSATELTSVTAGEDSGEQPASTTSGITSSADGSSEVTASSSEEVTTTTAAAAAAGEEASGEVSSEANRTSTTYVEVETVKYTPTMTPPTTITLPELFPITKWEFVNGTRRTTVEKPPTRKVFNETLQALIVENVQPEATTVAMAAAPQNRPASGPAVDLEDLKASRVNATTNLQNLSDIFDTLASKLGIQPEASGKLPPFASLAKIKNQYRNTVNRTGAPGPGRPRTTTTTTAPTTTTTMRAKRKKTLPTVARTVTTSSTPVYRTRTPESYPETTPLPRVIPTVTNDEIDDVVPVMLESSFSSSEVSSSSAASAAASSEMVAVVGQAEVEVIDPNRYEEMLNSLATPSASLTRTTTIAPSTLVTLLPVKSNSGIRNFRPKTKRPAASAGGLRRATSPEPAGPAAHNPGDDKNERRKMAVEGKLMNANKTDDDDSGPPPAVVPTGSGTGTGSAVPVASDGHQERGTGATSNRHRPPESNKNNTMVETVVRASMRFDS</sequence>
<feature type="region of interest" description="Disordered" evidence="1">
    <location>
        <begin position="1094"/>
        <end position="1113"/>
    </location>
</feature>
<feature type="compositionally biased region" description="Polar residues" evidence="1">
    <location>
        <begin position="898"/>
        <end position="907"/>
    </location>
</feature>
<dbReference type="VEuPathDB" id="VectorBase:AALB000548"/>
<feature type="region of interest" description="Disordered" evidence="1">
    <location>
        <begin position="1252"/>
        <end position="1364"/>
    </location>
</feature>
<feature type="compositionally biased region" description="Basic and acidic residues" evidence="1">
    <location>
        <begin position="397"/>
        <end position="413"/>
    </location>
</feature>
<feature type="region of interest" description="Disordered" evidence="1">
    <location>
        <begin position="768"/>
        <end position="850"/>
    </location>
</feature>
<feature type="region of interest" description="Disordered" evidence="1">
    <location>
        <begin position="302"/>
        <end position="321"/>
    </location>
</feature>
<feature type="region of interest" description="Disordered" evidence="1">
    <location>
        <begin position="877"/>
        <end position="952"/>
    </location>
</feature>
<feature type="compositionally biased region" description="Low complexity" evidence="1">
    <location>
        <begin position="1096"/>
        <end position="1113"/>
    </location>
</feature>
<evidence type="ECO:0000256" key="2">
    <source>
        <dbReference type="SAM" id="Phobius"/>
    </source>
</evidence>
<feature type="region of interest" description="Disordered" evidence="1">
    <location>
        <begin position="515"/>
        <end position="535"/>
    </location>
</feature>
<dbReference type="STRING" id="7167.A0A182F267"/>
<reference evidence="3 4" key="1">
    <citation type="journal article" date="2017" name="G3 (Bethesda)">
        <title>The Physical Genome Mapping of Anopheles albimanus Corrected Scaffold Misassemblies and Identified Interarm Rearrangements in Genus Anopheles.</title>
        <authorList>
            <person name="Artemov G.N."/>
            <person name="Peery A.N."/>
            <person name="Jiang X."/>
            <person name="Tu Z."/>
            <person name="Stegniy V.N."/>
            <person name="Sharakhova M.V."/>
            <person name="Sharakhov I.V."/>
        </authorList>
    </citation>
    <scope>NUCLEOTIDE SEQUENCE [LARGE SCALE GENOMIC DNA]</scope>
    <source>
        <strain evidence="3 4">ALBI9_A</strain>
    </source>
</reference>
<feature type="compositionally biased region" description="Low complexity" evidence="1">
    <location>
        <begin position="908"/>
        <end position="952"/>
    </location>
</feature>
<name>A0A182F267_ANOAL</name>
<dbReference type="PANTHER" id="PTHR23197">
    <property type="entry name" value="TARSH-RELATED FIBRONECTIN DOMAIN-CONTAINING"/>
    <property type="match status" value="1"/>
</dbReference>
<feature type="region of interest" description="Disordered" evidence="1">
    <location>
        <begin position="387"/>
        <end position="483"/>
    </location>
</feature>
<reference evidence="3" key="2">
    <citation type="submission" date="2022-08" db="UniProtKB">
        <authorList>
            <consortium name="EnsemblMetazoa"/>
        </authorList>
    </citation>
    <scope>IDENTIFICATION</scope>
    <source>
        <strain evidence="3">STECLA/ALBI9_A</strain>
    </source>
</reference>
<dbReference type="Proteomes" id="UP000069272">
    <property type="component" value="Chromosome 2L"/>
</dbReference>
<feature type="transmembrane region" description="Helical" evidence="2">
    <location>
        <begin position="94"/>
        <end position="117"/>
    </location>
</feature>
<proteinExistence type="predicted"/>
<feature type="compositionally biased region" description="Low complexity" evidence="1">
    <location>
        <begin position="776"/>
        <end position="814"/>
    </location>
</feature>
<evidence type="ECO:0000313" key="4">
    <source>
        <dbReference type="Proteomes" id="UP000069272"/>
    </source>
</evidence>
<feature type="region of interest" description="Disordered" evidence="1">
    <location>
        <begin position="263"/>
        <end position="286"/>
    </location>
</feature>
<evidence type="ECO:0000256" key="1">
    <source>
        <dbReference type="SAM" id="MobiDB-lite"/>
    </source>
</evidence>
<keyword evidence="2" id="KW-0472">Membrane</keyword>
<dbReference type="EnsemblMetazoa" id="AALB000548-RA">
    <property type="protein sequence ID" value="AALB000548-PA"/>
    <property type="gene ID" value="AALB000548"/>
</dbReference>
<feature type="region of interest" description="Disordered" evidence="1">
    <location>
        <begin position="621"/>
        <end position="666"/>
    </location>
</feature>
<accession>A0A182F267</accession>
<keyword evidence="2" id="KW-1133">Transmembrane helix</keyword>
<evidence type="ECO:0000313" key="3">
    <source>
        <dbReference type="EnsemblMetazoa" id="AALB000548-PA"/>
    </source>
</evidence>
<feature type="compositionally biased region" description="Basic and acidic residues" evidence="1">
    <location>
        <begin position="1287"/>
        <end position="1299"/>
    </location>
</feature>
<keyword evidence="2" id="KW-0812">Transmembrane</keyword>
<feature type="compositionally biased region" description="Low complexity" evidence="1">
    <location>
        <begin position="877"/>
        <end position="888"/>
    </location>
</feature>